<keyword evidence="5 10" id="KW-0255">Endonuclease</keyword>
<evidence type="ECO:0000256" key="3">
    <source>
        <dbReference type="ARBA" id="ARBA00022722"/>
    </source>
</evidence>
<dbReference type="GO" id="GO:0003676">
    <property type="term" value="F:nucleic acid binding"/>
    <property type="evidence" value="ECO:0007669"/>
    <property type="project" value="InterPro"/>
</dbReference>
<dbReference type="InterPro" id="IPR020821">
    <property type="entry name" value="ENPP1-3/EXOG-like_nuc-like"/>
</dbReference>
<evidence type="ECO:0000256" key="6">
    <source>
        <dbReference type="ARBA" id="ARBA00022801"/>
    </source>
</evidence>
<keyword evidence="4 9" id="KW-0479">Metal-binding</keyword>
<dbReference type="PATRIC" id="fig|1300341.3.peg.1280"/>
<dbReference type="PROSITE" id="PS01070">
    <property type="entry name" value="NUCLEASE_NON_SPEC"/>
    <property type="match status" value="1"/>
</dbReference>
<dbReference type="CDD" id="cd00091">
    <property type="entry name" value="NUC"/>
    <property type="match status" value="1"/>
</dbReference>
<dbReference type="SMART" id="SM00477">
    <property type="entry name" value="NUC"/>
    <property type="match status" value="1"/>
</dbReference>
<dbReference type="Pfam" id="PF01223">
    <property type="entry name" value="Endonuclease_NS"/>
    <property type="match status" value="1"/>
</dbReference>
<dbReference type="Gene3D" id="3.40.570.10">
    <property type="entry name" value="Extracellular Endonuclease, subunit A"/>
    <property type="match status" value="1"/>
</dbReference>
<keyword evidence="14" id="KW-1185">Reference proteome</keyword>
<dbReference type="GO" id="GO:0004519">
    <property type="term" value="F:endonuclease activity"/>
    <property type="evidence" value="ECO:0007669"/>
    <property type="project" value="UniProtKB-UniRule"/>
</dbReference>
<dbReference type="STRING" id="1300341.I595_1075"/>
<dbReference type="PANTHER" id="PTHR13966:SF5">
    <property type="entry name" value="ENDONUCLEASE G, MITOCHONDRIAL"/>
    <property type="match status" value="1"/>
</dbReference>
<organism evidence="13 14">
    <name type="scientific">Croceitalea dokdonensis DOKDO 023</name>
    <dbReference type="NCBI Taxonomy" id="1300341"/>
    <lineage>
        <taxon>Bacteria</taxon>
        <taxon>Pseudomonadati</taxon>
        <taxon>Bacteroidota</taxon>
        <taxon>Flavobacteriia</taxon>
        <taxon>Flavobacteriales</taxon>
        <taxon>Flavobacteriaceae</taxon>
        <taxon>Croceitalea</taxon>
    </lineage>
</organism>
<keyword evidence="6 10" id="KW-0378">Hydrolase</keyword>
<dbReference type="GO" id="GO:0016787">
    <property type="term" value="F:hydrolase activity"/>
    <property type="evidence" value="ECO:0007669"/>
    <property type="project" value="UniProtKB-KW"/>
</dbReference>
<evidence type="ECO:0000313" key="13">
    <source>
        <dbReference type="EMBL" id="KPM32649.1"/>
    </source>
</evidence>
<evidence type="ECO:0000259" key="11">
    <source>
        <dbReference type="SMART" id="SM00477"/>
    </source>
</evidence>
<feature type="active site" description="Proton acceptor" evidence="8">
    <location>
        <position position="63"/>
    </location>
</feature>
<keyword evidence="7" id="KW-0460">Magnesium</keyword>
<dbReference type="InterPro" id="IPR044925">
    <property type="entry name" value="His-Me_finger_sf"/>
</dbReference>
<dbReference type="SUPFAM" id="SSF54060">
    <property type="entry name" value="His-Me finger endonucleases"/>
    <property type="match status" value="1"/>
</dbReference>
<dbReference type="InterPro" id="IPR001604">
    <property type="entry name" value="Endo_G_ENPP1-like_dom"/>
</dbReference>
<dbReference type="GO" id="GO:0046872">
    <property type="term" value="F:metal ion binding"/>
    <property type="evidence" value="ECO:0007669"/>
    <property type="project" value="UniProtKB-KW"/>
</dbReference>
<evidence type="ECO:0000313" key="14">
    <source>
        <dbReference type="Proteomes" id="UP000050280"/>
    </source>
</evidence>
<evidence type="ECO:0000256" key="8">
    <source>
        <dbReference type="PIRSR" id="PIRSR640255-1"/>
    </source>
</evidence>
<dbReference type="AlphaFoldDB" id="A0A0P7A7A5"/>
<evidence type="ECO:0000256" key="2">
    <source>
        <dbReference type="ARBA" id="ARBA00010052"/>
    </source>
</evidence>
<evidence type="ECO:0000256" key="4">
    <source>
        <dbReference type="ARBA" id="ARBA00022723"/>
    </source>
</evidence>
<dbReference type="PANTHER" id="PTHR13966">
    <property type="entry name" value="ENDONUCLEASE RELATED"/>
    <property type="match status" value="1"/>
</dbReference>
<feature type="domain" description="DNA/RNA non-specific endonuclease/pyrophosphatase/phosphodiesterase" evidence="12">
    <location>
        <begin position="1"/>
        <end position="194"/>
    </location>
</feature>
<evidence type="ECO:0000256" key="10">
    <source>
        <dbReference type="RuleBase" id="RU366055"/>
    </source>
</evidence>
<name>A0A0P7A7A5_9FLAO</name>
<accession>A0A0P7A7A5</accession>
<dbReference type="InterPro" id="IPR044929">
    <property type="entry name" value="DNA/RNA_non-sp_Endonuclease_sf"/>
</dbReference>
<reference evidence="13 14" key="1">
    <citation type="submission" date="2015-09" db="EMBL/GenBank/DDBJ databases">
        <title>Genome sequence of the marine flavobacterium Croceitalea dokdonensis DOKDO 023 that contains proton- and sodium-pumping rhodopsins.</title>
        <authorList>
            <person name="Kwon S.-K."/>
            <person name="Lee H.K."/>
            <person name="Kwak M.-J."/>
            <person name="Kim J.F."/>
        </authorList>
    </citation>
    <scope>NUCLEOTIDE SEQUENCE [LARGE SCALE GENOMIC DNA]</scope>
    <source>
        <strain evidence="13 14">DOKDO 023</strain>
    </source>
</reference>
<keyword evidence="3 10" id="KW-0540">Nuclease</keyword>
<dbReference type="Proteomes" id="UP000050280">
    <property type="component" value="Unassembled WGS sequence"/>
</dbReference>
<dbReference type="EC" id="3.1.30.-" evidence="10"/>
<evidence type="ECO:0000256" key="9">
    <source>
        <dbReference type="PIRSR" id="PIRSR640255-2"/>
    </source>
</evidence>
<comment type="similarity">
    <text evidence="2 10">Belongs to the DNA/RNA non-specific endonuclease family.</text>
</comment>
<feature type="binding site" evidence="9">
    <location>
        <position position="94"/>
    </location>
    <ligand>
        <name>Mg(2+)</name>
        <dbReference type="ChEBI" id="CHEBI:18420"/>
        <note>catalytic</note>
    </ligand>
</feature>
<comment type="caution">
    <text evidence="13">The sequence shown here is derived from an EMBL/GenBank/DDBJ whole genome shotgun (WGS) entry which is preliminary data.</text>
</comment>
<dbReference type="InterPro" id="IPR040255">
    <property type="entry name" value="Non-specific_endonuclease"/>
</dbReference>
<dbReference type="SMART" id="SM00892">
    <property type="entry name" value="Endonuclease_NS"/>
    <property type="match status" value="1"/>
</dbReference>
<dbReference type="InterPro" id="IPR018524">
    <property type="entry name" value="DNA/RNA_endonuclease_AS"/>
</dbReference>
<evidence type="ECO:0000256" key="1">
    <source>
        <dbReference type="ARBA" id="ARBA00001946"/>
    </source>
</evidence>
<protein>
    <recommendedName>
        <fullName evidence="10">Endonuclease</fullName>
        <ecNumber evidence="10">3.1.30.-</ecNumber>
    </recommendedName>
</protein>
<comment type="cofactor">
    <cofactor evidence="1 10">
        <name>Mg(2+)</name>
        <dbReference type="ChEBI" id="CHEBI:18420"/>
    </cofactor>
</comment>
<sequence>MHEYYMLSYSEEHEQAEWLAYELKKEQLTLDDRKRPYFIEDPKVRSKSADWRNYKGSGFDRGHLCPAGDRRFSKLAYNETFYTSNIAPQDRDFNAGLWNRLEMKVRSWCKQHGHLYVITGGILEDGLQEIGEEDVDVPNYFYKIVCRFDGKRPKALAFIMPNREFGKPLEGFLVSVDELEKRTGIDFFYQQSQEWQQTVESKVRTNGWDF</sequence>
<proteinExistence type="inferred from homology"/>
<feature type="domain" description="ENPP1-3/EXOG-like endonuclease/phosphodiesterase" evidence="11">
    <location>
        <begin position="2"/>
        <end position="194"/>
    </location>
</feature>
<gene>
    <name evidence="13" type="ORF">I595_1075</name>
</gene>
<evidence type="ECO:0000259" key="12">
    <source>
        <dbReference type="SMART" id="SM00892"/>
    </source>
</evidence>
<evidence type="ECO:0000256" key="7">
    <source>
        <dbReference type="ARBA" id="ARBA00022842"/>
    </source>
</evidence>
<evidence type="ECO:0000256" key="5">
    <source>
        <dbReference type="ARBA" id="ARBA00022759"/>
    </source>
</evidence>
<dbReference type="EMBL" id="LDJX01000002">
    <property type="protein sequence ID" value="KPM32649.1"/>
    <property type="molecule type" value="Genomic_DNA"/>
</dbReference>